<dbReference type="EMBL" id="JBHRTR010000025">
    <property type="protein sequence ID" value="MFC3227696.1"/>
    <property type="molecule type" value="Genomic_DNA"/>
</dbReference>
<dbReference type="InterPro" id="IPR009057">
    <property type="entry name" value="Homeodomain-like_sf"/>
</dbReference>
<dbReference type="SMART" id="SM00342">
    <property type="entry name" value="HTH_ARAC"/>
    <property type="match status" value="1"/>
</dbReference>
<dbReference type="RefSeq" id="WP_379900084.1">
    <property type="nucleotide sequence ID" value="NZ_JBHRTR010000025.1"/>
</dbReference>
<protein>
    <submittedName>
        <fullName evidence="5">Helix-turn-helix domain-containing protein</fullName>
    </submittedName>
</protein>
<proteinExistence type="predicted"/>
<dbReference type="Gene3D" id="1.10.10.60">
    <property type="entry name" value="Homeodomain-like"/>
    <property type="match status" value="1"/>
</dbReference>
<gene>
    <name evidence="5" type="ORF">ACFOGJ_10665</name>
</gene>
<evidence type="ECO:0000256" key="1">
    <source>
        <dbReference type="ARBA" id="ARBA00023015"/>
    </source>
</evidence>
<keyword evidence="2" id="KW-0238">DNA-binding</keyword>
<comment type="caution">
    <text evidence="5">The sequence shown here is derived from an EMBL/GenBank/DDBJ whole genome shotgun (WGS) entry which is preliminary data.</text>
</comment>
<evidence type="ECO:0000256" key="3">
    <source>
        <dbReference type="ARBA" id="ARBA00023163"/>
    </source>
</evidence>
<dbReference type="InterPro" id="IPR035418">
    <property type="entry name" value="AraC-bd_2"/>
</dbReference>
<dbReference type="PANTHER" id="PTHR46796:SF6">
    <property type="entry name" value="ARAC SUBFAMILY"/>
    <property type="match status" value="1"/>
</dbReference>
<keyword evidence="1" id="KW-0805">Transcription regulation</keyword>
<reference evidence="6" key="1">
    <citation type="journal article" date="2019" name="Int. J. Syst. Evol. Microbiol.">
        <title>The Global Catalogue of Microorganisms (GCM) 10K type strain sequencing project: providing services to taxonomists for standard genome sequencing and annotation.</title>
        <authorList>
            <consortium name="The Broad Institute Genomics Platform"/>
            <consortium name="The Broad Institute Genome Sequencing Center for Infectious Disease"/>
            <person name="Wu L."/>
            <person name="Ma J."/>
        </authorList>
    </citation>
    <scope>NUCLEOTIDE SEQUENCE [LARGE SCALE GENOMIC DNA]</scope>
    <source>
        <strain evidence="6">KCTC 42964</strain>
    </source>
</reference>
<dbReference type="Pfam" id="PF12833">
    <property type="entry name" value="HTH_18"/>
    <property type="match status" value="1"/>
</dbReference>
<evidence type="ECO:0000313" key="6">
    <source>
        <dbReference type="Proteomes" id="UP001595528"/>
    </source>
</evidence>
<accession>A0ABV7KZC7</accession>
<keyword evidence="3" id="KW-0804">Transcription</keyword>
<evidence type="ECO:0000259" key="4">
    <source>
        <dbReference type="PROSITE" id="PS01124"/>
    </source>
</evidence>
<evidence type="ECO:0000313" key="5">
    <source>
        <dbReference type="EMBL" id="MFC3227696.1"/>
    </source>
</evidence>
<dbReference type="InterPro" id="IPR050204">
    <property type="entry name" value="AraC_XylS_family_regulators"/>
</dbReference>
<dbReference type="InterPro" id="IPR020449">
    <property type="entry name" value="Tscrpt_reg_AraC-type_HTH"/>
</dbReference>
<evidence type="ECO:0000256" key="2">
    <source>
        <dbReference type="ARBA" id="ARBA00023125"/>
    </source>
</evidence>
<dbReference type="InterPro" id="IPR018060">
    <property type="entry name" value="HTH_AraC"/>
</dbReference>
<dbReference type="Proteomes" id="UP001595528">
    <property type="component" value="Unassembled WGS sequence"/>
</dbReference>
<keyword evidence="6" id="KW-1185">Reference proteome</keyword>
<feature type="domain" description="HTH araC/xylS-type" evidence="4">
    <location>
        <begin position="213"/>
        <end position="314"/>
    </location>
</feature>
<dbReference type="PRINTS" id="PR00032">
    <property type="entry name" value="HTHARAC"/>
</dbReference>
<dbReference type="Pfam" id="PF14525">
    <property type="entry name" value="AraC_binding_2"/>
    <property type="match status" value="1"/>
</dbReference>
<dbReference type="PROSITE" id="PS01124">
    <property type="entry name" value="HTH_ARAC_FAMILY_2"/>
    <property type="match status" value="1"/>
</dbReference>
<sequence>MITVLSTEPMAEGAQFASFRAAICSEIVDLSAHQLDRGGFKAVIRKHQVGSLGYTFVDCEPVVIERAVRNIDRDKSSCYFLALQLEGVGRVRQLGREVRLHPGDYTIFDSALPYSLHFDSPVRRLLVRLPRADFLRRGVVTENICGHAFRGDTGTSGLASRLVTMLGLDADGIDQPLGNSLASAVLDAIAAAECEDPLRRQQAVNQPQAEILRRVRVIVMANLSDPDLSTERIAEMAGISVRYLHKVFSATGMTLHQWIQDERLSRCYECLTSPNQRHRTIRDIAFSNGFNDSGYFSSRFSRRYGVSPSKIRKSG</sequence>
<organism evidence="5 6">
    <name type="scientific">Marinibaculum pumilum</name>
    <dbReference type="NCBI Taxonomy" id="1766165"/>
    <lineage>
        <taxon>Bacteria</taxon>
        <taxon>Pseudomonadati</taxon>
        <taxon>Pseudomonadota</taxon>
        <taxon>Alphaproteobacteria</taxon>
        <taxon>Rhodospirillales</taxon>
        <taxon>Rhodospirillaceae</taxon>
        <taxon>Marinibaculum</taxon>
    </lineage>
</organism>
<dbReference type="SUPFAM" id="SSF46689">
    <property type="entry name" value="Homeodomain-like"/>
    <property type="match status" value="2"/>
</dbReference>
<name>A0ABV7KZC7_9PROT</name>
<dbReference type="PANTHER" id="PTHR46796">
    <property type="entry name" value="HTH-TYPE TRANSCRIPTIONAL ACTIVATOR RHAS-RELATED"/>
    <property type="match status" value="1"/>
</dbReference>